<sequence length="67" mass="7543">MKKAVIETTVYVTVYPGDEYDGEEMSGMDASGWMSHALSRGDKHTGQYYTSFGPITSVTYEDYDEDE</sequence>
<dbReference type="Proteomes" id="UP001604267">
    <property type="component" value="Unassembled WGS sequence"/>
</dbReference>
<comment type="caution">
    <text evidence="1">The sequence shown here is derived from an EMBL/GenBank/DDBJ whole genome shotgun (WGS) entry which is preliminary data.</text>
</comment>
<dbReference type="RefSeq" id="WP_392820971.1">
    <property type="nucleotide sequence ID" value="NZ_JBICYV010000015.1"/>
</dbReference>
<name>A0ABW7BE82_9ACTN</name>
<evidence type="ECO:0000313" key="2">
    <source>
        <dbReference type="Proteomes" id="UP001604267"/>
    </source>
</evidence>
<evidence type="ECO:0000313" key="1">
    <source>
        <dbReference type="EMBL" id="MFG3014348.1"/>
    </source>
</evidence>
<organism evidence="1 2">
    <name type="scientific">Streptomyces cinerochromogenes</name>
    <dbReference type="NCBI Taxonomy" id="66422"/>
    <lineage>
        <taxon>Bacteria</taxon>
        <taxon>Bacillati</taxon>
        <taxon>Actinomycetota</taxon>
        <taxon>Actinomycetes</taxon>
        <taxon>Kitasatosporales</taxon>
        <taxon>Streptomycetaceae</taxon>
        <taxon>Streptomyces</taxon>
    </lineage>
</organism>
<gene>
    <name evidence="1" type="ORF">ACGFZB_28795</name>
</gene>
<accession>A0ABW7BE82</accession>
<reference evidence="1 2" key="1">
    <citation type="submission" date="2024-10" db="EMBL/GenBank/DDBJ databases">
        <title>The Natural Products Discovery Center: Release of the First 8490 Sequenced Strains for Exploring Actinobacteria Biosynthetic Diversity.</title>
        <authorList>
            <person name="Kalkreuter E."/>
            <person name="Kautsar S.A."/>
            <person name="Yang D."/>
            <person name="Bader C.D."/>
            <person name="Teijaro C.N."/>
            <person name="Fluegel L."/>
            <person name="Davis C.M."/>
            <person name="Simpson J.R."/>
            <person name="Lauterbach L."/>
            <person name="Steele A.D."/>
            <person name="Gui C."/>
            <person name="Meng S."/>
            <person name="Li G."/>
            <person name="Viehrig K."/>
            <person name="Ye F."/>
            <person name="Su P."/>
            <person name="Kiefer A.F."/>
            <person name="Nichols A."/>
            <person name="Cepeda A.J."/>
            <person name="Yan W."/>
            <person name="Fan B."/>
            <person name="Jiang Y."/>
            <person name="Adhikari A."/>
            <person name="Zheng C.-J."/>
            <person name="Schuster L."/>
            <person name="Cowan T.M."/>
            <person name="Smanski M.J."/>
            <person name="Chevrette M.G."/>
            <person name="De Carvalho L.P.S."/>
            <person name="Shen B."/>
        </authorList>
    </citation>
    <scope>NUCLEOTIDE SEQUENCE [LARGE SCALE GENOMIC DNA]</scope>
    <source>
        <strain evidence="1 2">NPDC048320</strain>
    </source>
</reference>
<dbReference type="EMBL" id="JBICYV010000015">
    <property type="protein sequence ID" value="MFG3014348.1"/>
    <property type="molecule type" value="Genomic_DNA"/>
</dbReference>
<protein>
    <submittedName>
        <fullName evidence="1">Uncharacterized protein</fullName>
    </submittedName>
</protein>
<proteinExistence type="predicted"/>
<keyword evidence="2" id="KW-1185">Reference proteome</keyword>